<reference evidence="1 2" key="1">
    <citation type="journal article" date="2016" name="Sci. Rep.">
        <title>Draft genome sequencing and secretome analysis of fungal phytopathogen Ascochyta rabiei provides insight into the necrotrophic effector repertoire.</title>
        <authorList>
            <person name="Verma S."/>
            <person name="Gazara R.K."/>
            <person name="Nizam S."/>
            <person name="Parween S."/>
            <person name="Chattopadhyay D."/>
            <person name="Verma P.K."/>
        </authorList>
    </citation>
    <scope>NUCLEOTIDE SEQUENCE [LARGE SCALE GENOMIC DNA]</scope>
    <source>
        <strain evidence="1 2">ArDII</strain>
    </source>
</reference>
<comment type="caution">
    <text evidence="1">The sequence shown here is derived from an EMBL/GenBank/DDBJ whole genome shotgun (WGS) entry which is preliminary data.</text>
</comment>
<evidence type="ECO:0000313" key="1">
    <source>
        <dbReference type="EMBL" id="KZM18277.1"/>
    </source>
</evidence>
<proteinExistence type="predicted"/>
<gene>
    <name evidence="1" type="ORF">ST47_g10551</name>
</gene>
<protein>
    <submittedName>
        <fullName evidence="1">Uncharacterized protein</fullName>
    </submittedName>
</protein>
<sequence length="229" mass="25214">MPALLTFSGDTNWAEVRMKLSQAIVKDAVADVIKDCLDTGFFEGVLLQIASRVLDDRVAWRTFQAQPQPHHTRVQLRQVGTITKRCPVVTPVFPGSAATHAPYQNKRRVTNACEETDGTERVGKSASHVVGVNLDYSVKTQEEGGNESYRLSKDKAPRKIVAARNMAVPVKKKNKPVRESESDIDVTPKVLYVVQNHRDTAFRLSARTGRDVGSSPGLVASSYPTRIGD</sequence>
<dbReference type="AlphaFoldDB" id="A0A162V7W1"/>
<accession>A0A162V7W1</accession>
<dbReference type="Proteomes" id="UP000076837">
    <property type="component" value="Unassembled WGS sequence"/>
</dbReference>
<keyword evidence="2" id="KW-1185">Reference proteome</keyword>
<dbReference type="EMBL" id="JYNV01000335">
    <property type="protein sequence ID" value="KZM18277.1"/>
    <property type="molecule type" value="Genomic_DNA"/>
</dbReference>
<organism evidence="1 2">
    <name type="scientific">Didymella rabiei</name>
    <name type="common">Chickpea ascochyta blight fungus</name>
    <name type="synonym">Mycosphaerella rabiei</name>
    <dbReference type="NCBI Taxonomy" id="5454"/>
    <lineage>
        <taxon>Eukaryota</taxon>
        <taxon>Fungi</taxon>
        <taxon>Dikarya</taxon>
        <taxon>Ascomycota</taxon>
        <taxon>Pezizomycotina</taxon>
        <taxon>Dothideomycetes</taxon>
        <taxon>Pleosporomycetidae</taxon>
        <taxon>Pleosporales</taxon>
        <taxon>Pleosporineae</taxon>
        <taxon>Didymellaceae</taxon>
        <taxon>Ascochyta</taxon>
    </lineage>
</organism>
<name>A0A162V7W1_DIDRA</name>
<evidence type="ECO:0000313" key="2">
    <source>
        <dbReference type="Proteomes" id="UP000076837"/>
    </source>
</evidence>